<evidence type="ECO:0000256" key="2">
    <source>
        <dbReference type="ARBA" id="ARBA00007853"/>
    </source>
</evidence>
<dbReference type="EMBL" id="JBCNJP010000025">
    <property type="protein sequence ID" value="KAK9055918.1"/>
    <property type="molecule type" value="Genomic_DNA"/>
</dbReference>
<dbReference type="SUPFAM" id="SSF53335">
    <property type="entry name" value="S-adenosyl-L-methionine-dependent methyltransferases"/>
    <property type="match status" value="1"/>
</dbReference>
<comment type="similarity">
    <text evidence="2 13">Belongs to the ARF family.</text>
</comment>
<dbReference type="GO" id="GO:0008171">
    <property type="term" value="F:O-methyltransferase activity"/>
    <property type="evidence" value="ECO:0007669"/>
    <property type="project" value="InterPro"/>
</dbReference>
<evidence type="ECO:0000256" key="11">
    <source>
        <dbReference type="ARBA" id="ARBA00023294"/>
    </source>
</evidence>
<dbReference type="GO" id="GO:0008757">
    <property type="term" value="F:S-adenosylmethionine-dependent methyltransferase activity"/>
    <property type="evidence" value="ECO:0007669"/>
    <property type="project" value="UniProtKB-ARBA"/>
</dbReference>
<dbReference type="SMART" id="SM01019">
    <property type="entry name" value="B3"/>
    <property type="match status" value="1"/>
</dbReference>
<dbReference type="InterPro" id="IPR029063">
    <property type="entry name" value="SAM-dependent_MTases_sf"/>
</dbReference>
<dbReference type="FunFam" id="1.10.10.10:FF:000213">
    <property type="entry name" value="Coniferyl alcohol 9-O-methyltransferase"/>
    <property type="match status" value="1"/>
</dbReference>
<name>A0AAP0GMP5_9ASTR</name>
<keyword evidence="10 13" id="KW-0539">Nucleus</keyword>
<keyword evidence="7 13" id="KW-0805">Transcription regulation</keyword>
<keyword evidence="6" id="KW-0949">S-adenosyl-L-methionine</keyword>
<dbReference type="Pfam" id="PF02362">
    <property type="entry name" value="B3"/>
    <property type="match status" value="1"/>
</dbReference>
<comment type="subunit">
    <text evidence="13">Homodimers and heterodimers.</text>
</comment>
<evidence type="ECO:0000256" key="9">
    <source>
        <dbReference type="ARBA" id="ARBA00023163"/>
    </source>
</evidence>
<dbReference type="GO" id="GO:0009734">
    <property type="term" value="P:auxin-activated signaling pathway"/>
    <property type="evidence" value="ECO:0007669"/>
    <property type="project" value="UniProtKB-KW"/>
</dbReference>
<dbReference type="Proteomes" id="UP001408789">
    <property type="component" value="Unassembled WGS sequence"/>
</dbReference>
<dbReference type="PANTHER" id="PTHR31384">
    <property type="entry name" value="AUXIN RESPONSE FACTOR 4-RELATED"/>
    <property type="match status" value="1"/>
</dbReference>
<organism evidence="15 16">
    <name type="scientific">Deinandra increscens subsp. villosa</name>
    <dbReference type="NCBI Taxonomy" id="3103831"/>
    <lineage>
        <taxon>Eukaryota</taxon>
        <taxon>Viridiplantae</taxon>
        <taxon>Streptophyta</taxon>
        <taxon>Embryophyta</taxon>
        <taxon>Tracheophyta</taxon>
        <taxon>Spermatophyta</taxon>
        <taxon>Magnoliopsida</taxon>
        <taxon>eudicotyledons</taxon>
        <taxon>Gunneridae</taxon>
        <taxon>Pentapetalae</taxon>
        <taxon>asterids</taxon>
        <taxon>campanulids</taxon>
        <taxon>Asterales</taxon>
        <taxon>Asteraceae</taxon>
        <taxon>Asteroideae</taxon>
        <taxon>Heliantheae alliance</taxon>
        <taxon>Madieae</taxon>
        <taxon>Madiinae</taxon>
        <taxon>Deinandra</taxon>
    </lineage>
</organism>
<keyword evidence="5" id="KW-0808">Transferase</keyword>
<keyword evidence="11 13" id="KW-0927">Auxin signaling pathway</keyword>
<evidence type="ECO:0000256" key="5">
    <source>
        <dbReference type="ARBA" id="ARBA00022679"/>
    </source>
</evidence>
<accession>A0AAP0GMP5</accession>
<comment type="function">
    <text evidence="13">Auxin response factors (ARFs) are transcriptional factors that bind specifically to the DNA sequence 5'-TGTCTC-3' found in the auxin-responsive promoter elements (AuxREs).</text>
</comment>
<dbReference type="InterPro" id="IPR044835">
    <property type="entry name" value="ARF_plant"/>
</dbReference>
<evidence type="ECO:0000256" key="8">
    <source>
        <dbReference type="ARBA" id="ARBA00023125"/>
    </source>
</evidence>
<dbReference type="FunFam" id="2.30.30.1040:FF:000001">
    <property type="entry name" value="Auxin response factor"/>
    <property type="match status" value="1"/>
</dbReference>
<dbReference type="GO" id="GO:0006355">
    <property type="term" value="P:regulation of DNA-templated transcription"/>
    <property type="evidence" value="ECO:0007669"/>
    <property type="project" value="InterPro"/>
</dbReference>
<evidence type="ECO:0000256" key="7">
    <source>
        <dbReference type="ARBA" id="ARBA00023015"/>
    </source>
</evidence>
<keyword evidence="9 13" id="KW-0804">Transcription</keyword>
<gene>
    <name evidence="15" type="ORF">SSX86_027005</name>
</gene>
<dbReference type="GO" id="GO:0046983">
    <property type="term" value="F:protein dimerization activity"/>
    <property type="evidence" value="ECO:0007669"/>
    <property type="project" value="InterPro"/>
</dbReference>
<comment type="subcellular location">
    <subcellularLocation>
        <location evidence="1 13">Nucleus</location>
    </subcellularLocation>
</comment>
<keyword evidence="4" id="KW-0489">Methyltransferase</keyword>
<dbReference type="Gene3D" id="1.10.10.10">
    <property type="entry name" value="Winged helix-like DNA-binding domain superfamily/Winged helix DNA-binding domain"/>
    <property type="match status" value="1"/>
</dbReference>
<sequence>MDLNQSQGEANELFEAQAHIYRHLFNYATSMSLGCALELGIPDIVHNHGKPITIQELVSNLNLPIDKTHHLQRLMRLLIHSNFFSITKIHGQEDEDEKEGYVLTASSKLLLKNNQPNGPNLLPFANLVLDPVFVTPWQSLGKWFHGTESTVFETDHGIPMWEFAKQNPGFNGLFNDAMASDSRMMSLLVKDCDKIFGGVESLVDVGGGTGLNSKILLEAFPHMTCTVFDLPHVVSDKIETKNLKYVGGDMFNSIPSADAIFFKNVLHNWSDDNGLKILRRCRDAIRFAGDDGKKGKLIIIDMVVDEKHDRHEITETKMVFDMLMMVLVTGRERTEVEWERLFLEAGFSRYKITPCFGLSAYIQIKKSNASASAPVVCCLELWHACAGPFTSLPTKGNAVVYIPQGHLELLQSAGGSLLSGDFTLPPHVFCRVVDVKLHAEAGAGAGADDVFAQVSLIQDSQLEQKWLEVEEGGGGVEYVYAEDDNEVIEKSTTSHMFCKTLTSSDTSTHGGFSVPRRAAEDCFPHLDYRQQRPSQELVAKDLHGFEWKFRHIYRGQPRRHLLTTGWSAFVNKKKLVCGDAVLFLRGDDGVLSLGIRRATQVKPAFSLPPCFGQQLHDFDFSTVVNSISRRTVFSVYYNPRGGLSKFLVPYNRFLKSLANPLSTGMRFTMRVETEDAEDRRCTGIITGFNDIDPARWPGSKWRCLMVRWDYEETARQIEFRHGRSIDAVLTMMLTFYVFLTDQSNEASDLEKSMRFHKVLQGQEIYSFYRSEISQLRNDIRNHTSVGFGESLRFDRVLQGQEITSNLQYGERVSNSRNLRIHQSSSSSPSSVLGFQQAINQAPNTCAVRYGDNIKQFSGQNHQDFFNPLRGQQEEAVSTSTNSCRLFGFSLTEGSNGTKTSRCPNGEHPIGAVVKMI</sequence>
<comment type="caution">
    <text evidence="15">The sequence shown here is derived from an EMBL/GenBank/DDBJ whole genome shotgun (WGS) entry which is preliminary data.</text>
</comment>
<evidence type="ECO:0000256" key="10">
    <source>
        <dbReference type="ARBA" id="ARBA00023242"/>
    </source>
</evidence>
<evidence type="ECO:0000259" key="14">
    <source>
        <dbReference type="PROSITE" id="PS50863"/>
    </source>
</evidence>
<evidence type="ECO:0000256" key="6">
    <source>
        <dbReference type="ARBA" id="ARBA00022691"/>
    </source>
</evidence>
<feature type="domain" description="TF-B3" evidence="14">
    <location>
        <begin position="497"/>
        <end position="599"/>
    </location>
</feature>
<comment type="similarity">
    <text evidence="12">Belongs to the class I-like SAM-binding methyltransferase superfamily. Cation-independent O-methyltransferase family. COMT subfamily.</text>
</comment>
<dbReference type="FunFam" id="2.40.330.10:FF:000001">
    <property type="entry name" value="Auxin response factor"/>
    <property type="match status" value="1"/>
</dbReference>
<dbReference type="Gene3D" id="3.40.50.150">
    <property type="entry name" value="Vaccinia Virus protein VP39"/>
    <property type="match status" value="1"/>
</dbReference>
<dbReference type="SUPFAM" id="SSF46785">
    <property type="entry name" value="Winged helix' DNA-binding domain"/>
    <property type="match status" value="1"/>
</dbReference>
<evidence type="ECO:0000256" key="12">
    <source>
        <dbReference type="ARBA" id="ARBA00034481"/>
    </source>
</evidence>
<dbReference type="InterPro" id="IPR001077">
    <property type="entry name" value="COMT_C"/>
</dbReference>
<evidence type="ECO:0000313" key="15">
    <source>
        <dbReference type="EMBL" id="KAK9055918.1"/>
    </source>
</evidence>
<proteinExistence type="inferred from homology"/>
<reference evidence="15 16" key="1">
    <citation type="submission" date="2024-04" db="EMBL/GenBank/DDBJ databases">
        <title>The reference genome of an endangered Asteraceae, Deinandra increscens subsp. villosa, native to the Central Coast of California.</title>
        <authorList>
            <person name="Guilliams M."/>
            <person name="Hasenstab-Lehman K."/>
            <person name="Meyer R."/>
            <person name="Mcevoy S."/>
        </authorList>
    </citation>
    <scope>NUCLEOTIDE SEQUENCE [LARGE SCALE GENOMIC DNA]</scope>
    <source>
        <tissue evidence="15">Leaf</tissue>
    </source>
</reference>
<evidence type="ECO:0000256" key="4">
    <source>
        <dbReference type="ARBA" id="ARBA00022603"/>
    </source>
</evidence>
<protein>
    <recommendedName>
        <fullName evidence="13">Auxin response factor</fullName>
    </recommendedName>
</protein>
<dbReference type="PROSITE" id="PS51683">
    <property type="entry name" value="SAM_OMT_II"/>
    <property type="match status" value="1"/>
</dbReference>
<evidence type="ECO:0000256" key="13">
    <source>
        <dbReference type="RuleBase" id="RU004561"/>
    </source>
</evidence>
<dbReference type="PROSITE" id="PS50863">
    <property type="entry name" value="B3"/>
    <property type="match status" value="1"/>
</dbReference>
<dbReference type="InterPro" id="IPR015300">
    <property type="entry name" value="DNA-bd_pseudobarrel_sf"/>
</dbReference>
<dbReference type="InterPro" id="IPR012967">
    <property type="entry name" value="COMT_dimerisation"/>
</dbReference>
<dbReference type="GO" id="GO:0003677">
    <property type="term" value="F:DNA binding"/>
    <property type="evidence" value="ECO:0007669"/>
    <property type="project" value="UniProtKB-KW"/>
</dbReference>
<dbReference type="InterPro" id="IPR003340">
    <property type="entry name" value="B3_DNA-bd"/>
</dbReference>
<dbReference type="Pfam" id="PF00891">
    <property type="entry name" value="Methyltransf_2"/>
    <property type="match status" value="1"/>
</dbReference>
<dbReference type="AlphaFoldDB" id="A0AAP0GMP5"/>
<dbReference type="InterPro" id="IPR016461">
    <property type="entry name" value="COMT-like"/>
</dbReference>
<dbReference type="PANTHER" id="PTHR31384:SF5">
    <property type="entry name" value="AUXIN RESPONSE FACTOR 3"/>
    <property type="match status" value="1"/>
</dbReference>
<keyword evidence="3" id="KW-0217">Developmental protein</keyword>
<keyword evidence="8 13" id="KW-0238">DNA-binding</keyword>
<dbReference type="GO" id="GO:0005634">
    <property type="term" value="C:nucleus"/>
    <property type="evidence" value="ECO:0007669"/>
    <property type="project" value="UniProtKB-SubCell"/>
</dbReference>
<evidence type="ECO:0000313" key="16">
    <source>
        <dbReference type="Proteomes" id="UP001408789"/>
    </source>
</evidence>
<keyword evidence="16" id="KW-1185">Reference proteome</keyword>
<dbReference type="CDD" id="cd02440">
    <property type="entry name" value="AdoMet_MTases"/>
    <property type="match status" value="1"/>
</dbReference>
<dbReference type="SUPFAM" id="SSF101936">
    <property type="entry name" value="DNA-binding pseudobarrel domain"/>
    <property type="match status" value="1"/>
</dbReference>
<dbReference type="Gene3D" id="2.30.30.1040">
    <property type="match status" value="1"/>
</dbReference>
<dbReference type="Gene3D" id="2.40.330.10">
    <property type="entry name" value="DNA-binding pseudobarrel domain"/>
    <property type="match status" value="1"/>
</dbReference>
<dbReference type="InterPro" id="IPR036388">
    <property type="entry name" value="WH-like_DNA-bd_sf"/>
</dbReference>
<dbReference type="CDD" id="cd10017">
    <property type="entry name" value="B3_DNA"/>
    <property type="match status" value="1"/>
</dbReference>
<dbReference type="Pfam" id="PF08100">
    <property type="entry name" value="Dimerisation"/>
    <property type="match status" value="1"/>
</dbReference>
<dbReference type="FunFam" id="3.40.50.150:FF:000057">
    <property type="entry name" value="O-methyltransferase ZRP4"/>
    <property type="match status" value="1"/>
</dbReference>
<dbReference type="InterPro" id="IPR036390">
    <property type="entry name" value="WH_DNA-bd_sf"/>
</dbReference>
<evidence type="ECO:0000256" key="3">
    <source>
        <dbReference type="ARBA" id="ARBA00022473"/>
    </source>
</evidence>
<dbReference type="InterPro" id="IPR010525">
    <property type="entry name" value="ARF_dom"/>
</dbReference>
<evidence type="ECO:0000256" key="1">
    <source>
        <dbReference type="ARBA" id="ARBA00004123"/>
    </source>
</evidence>
<dbReference type="Pfam" id="PF06507">
    <property type="entry name" value="ARF_AD"/>
    <property type="match status" value="1"/>
</dbReference>
<dbReference type="GO" id="GO:0032259">
    <property type="term" value="P:methylation"/>
    <property type="evidence" value="ECO:0007669"/>
    <property type="project" value="UniProtKB-KW"/>
</dbReference>